<organism evidence="2 3">
    <name type="scientific">Trichophyton interdigitale (strain MR816)</name>
    <dbReference type="NCBI Taxonomy" id="1215338"/>
    <lineage>
        <taxon>Eukaryota</taxon>
        <taxon>Fungi</taxon>
        <taxon>Dikarya</taxon>
        <taxon>Ascomycota</taxon>
        <taxon>Pezizomycotina</taxon>
        <taxon>Eurotiomycetes</taxon>
        <taxon>Eurotiomycetidae</taxon>
        <taxon>Onygenales</taxon>
        <taxon>Arthrodermataceae</taxon>
        <taxon>Trichophyton</taxon>
    </lineage>
</organism>
<keyword evidence="3" id="KW-1185">Reference proteome</keyword>
<evidence type="ECO:0000313" key="3">
    <source>
        <dbReference type="Proteomes" id="UP000024533"/>
    </source>
</evidence>
<name>A0A059J0H6_TRIIM</name>
<accession>A0A059J0H6</accession>
<dbReference type="OMA" id="SWKGKCP"/>
<proteinExistence type="predicted"/>
<dbReference type="HOGENOM" id="CLU_918181_0_0_1"/>
<dbReference type="OrthoDB" id="4173920at2759"/>
<feature type="chain" id="PRO_5001574628" evidence="1">
    <location>
        <begin position="18"/>
        <end position="309"/>
    </location>
</feature>
<feature type="signal peptide" evidence="1">
    <location>
        <begin position="1"/>
        <end position="17"/>
    </location>
</feature>
<dbReference type="Proteomes" id="UP000024533">
    <property type="component" value="Unassembled WGS sequence"/>
</dbReference>
<protein>
    <submittedName>
        <fullName evidence="2">Uncharacterized protein</fullName>
    </submittedName>
</protein>
<dbReference type="EMBL" id="AOKY01000524">
    <property type="protein sequence ID" value="KDB21355.1"/>
    <property type="molecule type" value="Genomic_DNA"/>
</dbReference>
<keyword evidence="1" id="KW-0732">Signal</keyword>
<sequence>MLFSKLLVASCLSPVFGSLLPKDYVTDLVARKASGRETIIIGNDDWLNSLGKAAATLHRREGDEGDMKYPYIETLKNILKDSHKIDGKWPPVGEVDPIHSNLDCTLGCTGWCDPASTYTRQTLRTISKVEVLGSQHVDEIFENPNPDPLDIEVKKGTAVARGNTKGWSIGLGLGGGLGPLSAEFSGQISQLTEETTTETREVSWKGKCPGKSECLVTTVTFMVTVTGQCDESLYAFCLIGPVHKRDMCGDHKDHLLSCVCPAHKKLMEERCPKGSEYPKLKSCTISFPLRKPEGPLRTVQLLQVVPRTK</sequence>
<reference evidence="2 3" key="1">
    <citation type="submission" date="2014-02" db="EMBL/GenBank/DDBJ databases">
        <title>The Genome Sequence of Trichophyton interdigitale MR816.</title>
        <authorList>
            <consortium name="The Broad Institute Genomics Platform"/>
            <person name="Cuomo C.A."/>
            <person name="White T.C."/>
            <person name="Graser Y."/>
            <person name="Martinez-Rossi N."/>
            <person name="Heitman J."/>
            <person name="Young S.K."/>
            <person name="Zeng Q."/>
            <person name="Gargeya S."/>
            <person name="Abouelleil A."/>
            <person name="Alvarado L."/>
            <person name="Chapman S.B."/>
            <person name="Gainer-Dewar J."/>
            <person name="Goldberg J."/>
            <person name="Griggs A."/>
            <person name="Gujja S."/>
            <person name="Hansen M."/>
            <person name="Howarth C."/>
            <person name="Imamovic A."/>
            <person name="Larimer J."/>
            <person name="Martinez D."/>
            <person name="Murphy C."/>
            <person name="Pearson M.D."/>
            <person name="Persinoti G."/>
            <person name="Poon T."/>
            <person name="Priest M."/>
            <person name="Roberts A.D."/>
            <person name="Saif S."/>
            <person name="Shea T.D."/>
            <person name="Sykes S.N."/>
            <person name="Wortman J."/>
            <person name="Nusbaum C."/>
            <person name="Birren B."/>
        </authorList>
    </citation>
    <scope>NUCLEOTIDE SEQUENCE [LARGE SCALE GENOMIC DNA]</scope>
    <source>
        <strain evidence="2 3">MR816</strain>
    </source>
</reference>
<dbReference type="AlphaFoldDB" id="A0A059J0H6"/>
<evidence type="ECO:0000256" key="1">
    <source>
        <dbReference type="SAM" id="SignalP"/>
    </source>
</evidence>
<gene>
    <name evidence="2" type="ORF">H109_06709</name>
</gene>
<evidence type="ECO:0000313" key="2">
    <source>
        <dbReference type="EMBL" id="KDB21355.1"/>
    </source>
</evidence>
<comment type="caution">
    <text evidence="2">The sequence shown here is derived from an EMBL/GenBank/DDBJ whole genome shotgun (WGS) entry which is preliminary data.</text>
</comment>